<dbReference type="InterPro" id="IPR001357">
    <property type="entry name" value="BRCT_dom"/>
</dbReference>
<reference evidence="3 4" key="1">
    <citation type="submission" date="2013-07" db="EMBL/GenBank/DDBJ databases">
        <title>The Genome Sequence of Cryptococcus heveanensis BCC8398.</title>
        <authorList>
            <consortium name="The Broad Institute Genome Sequencing Platform"/>
            <person name="Cuomo C."/>
            <person name="Litvintseva A."/>
            <person name="Chen Y."/>
            <person name="Heitman J."/>
            <person name="Sun S."/>
            <person name="Springer D."/>
            <person name="Dromer F."/>
            <person name="Young S.K."/>
            <person name="Zeng Q."/>
            <person name="Gargeya S."/>
            <person name="Fitzgerald M."/>
            <person name="Abouelleil A."/>
            <person name="Alvarado L."/>
            <person name="Berlin A.M."/>
            <person name="Chapman S.B."/>
            <person name="Dewar J."/>
            <person name="Goldberg J."/>
            <person name="Griggs A."/>
            <person name="Gujja S."/>
            <person name="Hansen M."/>
            <person name="Howarth C."/>
            <person name="Imamovic A."/>
            <person name="Larimer J."/>
            <person name="McCowan C."/>
            <person name="Murphy C."/>
            <person name="Pearson M."/>
            <person name="Priest M."/>
            <person name="Roberts A."/>
            <person name="Saif S."/>
            <person name="Shea T."/>
            <person name="Sykes S."/>
            <person name="Wortman J."/>
            <person name="Nusbaum C."/>
            <person name="Birren B."/>
        </authorList>
    </citation>
    <scope>NUCLEOTIDE SEQUENCE [LARGE SCALE GENOMIC DNA]</scope>
    <source>
        <strain evidence="3 4">BCC8398</strain>
    </source>
</reference>
<feature type="region of interest" description="Disordered" evidence="1">
    <location>
        <begin position="1039"/>
        <end position="1058"/>
    </location>
</feature>
<dbReference type="Pfam" id="PF08914">
    <property type="entry name" value="Myb_Rap1"/>
    <property type="match status" value="1"/>
</dbReference>
<dbReference type="Proteomes" id="UP000092666">
    <property type="component" value="Unassembled WGS sequence"/>
</dbReference>
<feature type="domain" description="BRCT" evidence="2">
    <location>
        <begin position="130"/>
        <end position="202"/>
    </location>
</feature>
<evidence type="ECO:0000259" key="2">
    <source>
        <dbReference type="PROSITE" id="PS50172"/>
    </source>
</evidence>
<dbReference type="CDD" id="cd11655">
    <property type="entry name" value="rap1_myb-like"/>
    <property type="match status" value="1"/>
</dbReference>
<organism evidence="3 4">
    <name type="scientific">Kwoniella heveanensis BCC8398</name>
    <dbReference type="NCBI Taxonomy" id="1296120"/>
    <lineage>
        <taxon>Eukaryota</taxon>
        <taxon>Fungi</taxon>
        <taxon>Dikarya</taxon>
        <taxon>Basidiomycota</taxon>
        <taxon>Agaricomycotina</taxon>
        <taxon>Tremellomycetes</taxon>
        <taxon>Tremellales</taxon>
        <taxon>Cryptococcaceae</taxon>
        <taxon>Kwoniella</taxon>
    </lineage>
</organism>
<protein>
    <recommendedName>
        <fullName evidence="2">BRCT domain-containing protein</fullName>
    </recommendedName>
</protein>
<feature type="compositionally biased region" description="Polar residues" evidence="1">
    <location>
        <begin position="457"/>
        <end position="468"/>
    </location>
</feature>
<feature type="compositionally biased region" description="Low complexity" evidence="1">
    <location>
        <begin position="564"/>
        <end position="586"/>
    </location>
</feature>
<feature type="region of interest" description="Disordered" evidence="1">
    <location>
        <begin position="208"/>
        <end position="246"/>
    </location>
</feature>
<feature type="compositionally biased region" description="Acidic residues" evidence="1">
    <location>
        <begin position="213"/>
        <end position="227"/>
    </location>
</feature>
<dbReference type="SUPFAM" id="SSF52113">
    <property type="entry name" value="BRCT domain"/>
    <property type="match status" value="1"/>
</dbReference>
<evidence type="ECO:0000256" key="1">
    <source>
        <dbReference type="SAM" id="MobiDB-lite"/>
    </source>
</evidence>
<proteinExistence type="predicted"/>
<dbReference type="PROSITE" id="PS50172">
    <property type="entry name" value="BRCT"/>
    <property type="match status" value="2"/>
</dbReference>
<feature type="compositionally biased region" description="Basic and acidic residues" evidence="1">
    <location>
        <begin position="619"/>
        <end position="643"/>
    </location>
</feature>
<feature type="compositionally biased region" description="Polar residues" evidence="1">
    <location>
        <begin position="874"/>
        <end position="887"/>
    </location>
</feature>
<name>A0A1B9GZ66_9TREE</name>
<feature type="compositionally biased region" description="Polar residues" evidence="1">
    <location>
        <begin position="793"/>
        <end position="804"/>
    </location>
</feature>
<reference evidence="4" key="2">
    <citation type="submission" date="2013-12" db="EMBL/GenBank/DDBJ databases">
        <title>Evolution of pathogenesis and genome organization in the Tremellales.</title>
        <authorList>
            <person name="Cuomo C."/>
            <person name="Litvintseva A."/>
            <person name="Heitman J."/>
            <person name="Chen Y."/>
            <person name="Sun S."/>
            <person name="Springer D."/>
            <person name="Dromer F."/>
            <person name="Young S."/>
            <person name="Zeng Q."/>
            <person name="Chapman S."/>
            <person name="Gujja S."/>
            <person name="Saif S."/>
            <person name="Birren B."/>
        </authorList>
    </citation>
    <scope>NUCLEOTIDE SEQUENCE [LARGE SCALE GENOMIC DNA]</scope>
    <source>
        <strain evidence="4">BCC8398</strain>
    </source>
</reference>
<dbReference type="Gene3D" id="1.10.10.60">
    <property type="entry name" value="Homeodomain-like"/>
    <property type="match status" value="1"/>
</dbReference>
<dbReference type="STRING" id="1296120.A0A1B9GZ66"/>
<dbReference type="AlphaFoldDB" id="A0A1B9GZ66"/>
<feature type="compositionally biased region" description="Basic and acidic residues" evidence="1">
    <location>
        <begin position="323"/>
        <end position="334"/>
    </location>
</feature>
<sequence length="1071" mass="113909">MEQLLSEQAILLAEGQFSSNVVGLLNEKITALGGTVVTQRDDCTILLVNPNHPKHTKEKEHIAYLSKNYPQVTQPEVYPYHWLACCAQAGRLLSLDELNIISPIFTYPASSEDWRPLRVWVSVNIAREGGEKPEEARDNVTAQLEAAGGLAVSKRALADVLVVDETSNFAKKVHAEKKAHGRDWQRIVERDWVNGCLRSKTLAWRAAVGSGDGTDDAEQDSMAEDDTPIGNGKGLGRPTGKPRTEYTPQDDDFLCRYLAAHHRNGSWASRKTYVSLVEQSAKYPYADRHTAQSWHERFKKNAAIFERRTKRFIEEGVDHTLKTKQERLKTRELKAAQASQAGTANKEGADSHPEAGPSRSQGMQAQADEPAPISASTSSSTATTEPQPSAAPHAIAASQEAAAEPAAAAASTPQPVANATAESTVPSVSASAGAQGGIQSTTALPAEPVVQPEPSAKSASPGSSTTNLRKPDQQHEANTMTAVALATSPDLTASTTGPDATHPVESPGAPSEDARPDDTAVGKKLDSSAGPVDGAAISTDKTETTAPQPSDQPVITITTAPIVPSQAEAEAEDSQASQPSQPASQANLESGESLSDLLPSPSQFAAFVNTDVASQADSVPEKQETERVGDRTIDTDVVERELIEGQLAIEEDSQSTFGPALRRTGSRDKVQAPVEAGTTERTADHEMGTEALPPGPEGQVISSDTVTAPAQASATSEATDTASVDLRGADAQGLSPGRPRKSVRLDDDVQVALIRSSRPVHPDPDTVTTPKAQAPASSASERPADVSALATRPQDQATTINAQGPAQDRSTDQAQQVVPARASTPAPESVPDGPQNGRELVTDRQTAAAPVIQTPIQARGSDDGHQRMAEPATTRVQTEHSPSTSLVSAAATPISDRAITPGRSERKKRPRPSTLREHLESASKAKGKRHRRTLGRDSASYDRNEADIETVYADVSLPPRPTRQTPTPLRDVAASPTPLTSSRPARAPSPVLSPVQRAESVVRGKSIIMDQAREYKERLAALSKRFGLTPSEIVAFMSKNRSKGKGGKGPNPWDEIERGLELKYGDGRGRV</sequence>
<feature type="compositionally biased region" description="Low complexity" evidence="1">
    <location>
        <begin position="710"/>
        <end position="723"/>
    </location>
</feature>
<feature type="compositionally biased region" description="Polar residues" evidence="1">
    <location>
        <begin position="544"/>
        <end position="559"/>
    </location>
</feature>
<dbReference type="EMBL" id="KI669496">
    <property type="protein sequence ID" value="OCF36295.1"/>
    <property type="molecule type" value="Genomic_DNA"/>
</dbReference>
<feature type="compositionally biased region" description="Basic and acidic residues" evidence="1">
    <location>
        <begin position="512"/>
        <end position="526"/>
    </location>
</feature>
<feature type="compositionally biased region" description="Low complexity" evidence="1">
    <location>
        <begin position="370"/>
        <end position="419"/>
    </location>
</feature>
<gene>
    <name evidence="3" type="ORF">I316_02169</name>
</gene>
<dbReference type="InterPro" id="IPR036420">
    <property type="entry name" value="BRCT_dom_sf"/>
</dbReference>
<dbReference type="InterPro" id="IPR015010">
    <property type="entry name" value="TERF2IP_Myb"/>
</dbReference>
<evidence type="ECO:0000313" key="4">
    <source>
        <dbReference type="Proteomes" id="UP000092666"/>
    </source>
</evidence>
<accession>A0A1B9GZ66</accession>
<feature type="compositionally biased region" description="Polar residues" evidence="1">
    <location>
        <begin position="420"/>
        <end position="443"/>
    </location>
</feature>
<feature type="domain" description="BRCT" evidence="2">
    <location>
        <begin position="1"/>
        <end position="100"/>
    </location>
</feature>
<keyword evidence="4" id="KW-1185">Reference proteome</keyword>
<feature type="compositionally biased region" description="Basic and acidic residues" evidence="1">
    <location>
        <begin position="914"/>
        <end position="923"/>
    </location>
</feature>
<feature type="region of interest" description="Disordered" evidence="1">
    <location>
        <begin position="323"/>
        <end position="997"/>
    </location>
</feature>
<evidence type="ECO:0000313" key="3">
    <source>
        <dbReference type="EMBL" id="OCF36295.1"/>
    </source>
</evidence>
<dbReference type="OrthoDB" id="435460at2759"/>
<feature type="compositionally biased region" description="Polar residues" evidence="1">
    <location>
        <begin position="489"/>
        <end position="498"/>
    </location>
</feature>